<dbReference type="EnsemblPlants" id="AET4Gv20242800.1">
    <property type="protein sequence ID" value="AET4Gv20242800.1"/>
    <property type="gene ID" value="AET4Gv20242800"/>
</dbReference>
<dbReference type="PROSITE" id="PS50181">
    <property type="entry name" value="FBOX"/>
    <property type="match status" value="1"/>
</dbReference>
<dbReference type="Pfam" id="PF24758">
    <property type="entry name" value="LRR_At5g56370"/>
    <property type="match status" value="1"/>
</dbReference>
<dbReference type="SUPFAM" id="SSF81383">
    <property type="entry name" value="F-box domain"/>
    <property type="match status" value="1"/>
</dbReference>
<dbReference type="InterPro" id="IPR053781">
    <property type="entry name" value="F-box_AtFBL13-like"/>
</dbReference>
<dbReference type="Pfam" id="PF08387">
    <property type="entry name" value="FBD"/>
    <property type="match status" value="1"/>
</dbReference>
<dbReference type="InterPro" id="IPR001810">
    <property type="entry name" value="F-box_dom"/>
</dbReference>
<evidence type="ECO:0000256" key="1">
    <source>
        <dbReference type="SAM" id="MobiDB-lite"/>
    </source>
</evidence>
<evidence type="ECO:0000313" key="3">
    <source>
        <dbReference type="EnsemblPlants" id="AET4Gv20242800.1"/>
    </source>
</evidence>
<feature type="compositionally biased region" description="Low complexity" evidence="1">
    <location>
        <begin position="1"/>
        <end position="12"/>
    </location>
</feature>
<dbReference type="PANTHER" id="PTHR32141:SF142">
    <property type="entry name" value="F-BOX DOMAIN-CONTAINING PROTEIN"/>
    <property type="match status" value="1"/>
</dbReference>
<reference evidence="4" key="2">
    <citation type="journal article" date="2017" name="Nat. Plants">
        <title>The Aegilops tauschii genome reveals multiple impacts of transposons.</title>
        <authorList>
            <person name="Zhao G."/>
            <person name="Zou C."/>
            <person name="Li K."/>
            <person name="Wang K."/>
            <person name="Li T."/>
            <person name="Gao L."/>
            <person name="Zhang X."/>
            <person name="Wang H."/>
            <person name="Yang Z."/>
            <person name="Liu X."/>
            <person name="Jiang W."/>
            <person name="Mao L."/>
            <person name="Kong X."/>
            <person name="Jiao Y."/>
            <person name="Jia J."/>
        </authorList>
    </citation>
    <scope>NUCLEOTIDE SEQUENCE [LARGE SCALE GENOMIC DNA]</scope>
    <source>
        <strain evidence="4">cv. AL8/78</strain>
    </source>
</reference>
<organism evidence="3 4">
    <name type="scientific">Aegilops tauschii subsp. strangulata</name>
    <name type="common">Goatgrass</name>
    <dbReference type="NCBI Taxonomy" id="200361"/>
    <lineage>
        <taxon>Eukaryota</taxon>
        <taxon>Viridiplantae</taxon>
        <taxon>Streptophyta</taxon>
        <taxon>Embryophyta</taxon>
        <taxon>Tracheophyta</taxon>
        <taxon>Spermatophyta</taxon>
        <taxon>Magnoliopsida</taxon>
        <taxon>Liliopsida</taxon>
        <taxon>Poales</taxon>
        <taxon>Poaceae</taxon>
        <taxon>BOP clade</taxon>
        <taxon>Pooideae</taxon>
        <taxon>Triticodae</taxon>
        <taxon>Triticeae</taxon>
        <taxon>Triticinae</taxon>
        <taxon>Aegilops</taxon>
    </lineage>
</organism>
<feature type="region of interest" description="Disordered" evidence="1">
    <location>
        <begin position="1"/>
        <end position="44"/>
    </location>
</feature>
<accession>A0A453HMU9</accession>
<reference evidence="3" key="4">
    <citation type="submission" date="2019-03" db="UniProtKB">
        <authorList>
            <consortium name="EnsemblPlants"/>
        </authorList>
    </citation>
    <scope>IDENTIFICATION</scope>
</reference>
<dbReference type="InterPro" id="IPR036047">
    <property type="entry name" value="F-box-like_dom_sf"/>
</dbReference>
<dbReference type="InterPro" id="IPR032675">
    <property type="entry name" value="LRR_dom_sf"/>
</dbReference>
<feature type="domain" description="F-box" evidence="2">
    <location>
        <begin position="133"/>
        <end position="169"/>
    </location>
</feature>
<dbReference type="CDD" id="cd22160">
    <property type="entry name" value="F-box_AtFBL13-like"/>
    <property type="match status" value="1"/>
</dbReference>
<dbReference type="PANTHER" id="PTHR32141">
    <property type="match status" value="1"/>
</dbReference>
<reference evidence="3" key="3">
    <citation type="journal article" date="2017" name="Nature">
        <title>Genome sequence of the progenitor of the wheat D genome Aegilops tauschii.</title>
        <authorList>
            <person name="Luo M.C."/>
            <person name="Gu Y.Q."/>
            <person name="Puiu D."/>
            <person name="Wang H."/>
            <person name="Twardziok S.O."/>
            <person name="Deal K.R."/>
            <person name="Huo N."/>
            <person name="Zhu T."/>
            <person name="Wang L."/>
            <person name="Wang Y."/>
            <person name="McGuire P.E."/>
            <person name="Liu S."/>
            <person name="Long H."/>
            <person name="Ramasamy R.K."/>
            <person name="Rodriguez J.C."/>
            <person name="Van S.L."/>
            <person name="Yuan L."/>
            <person name="Wang Z."/>
            <person name="Xia Z."/>
            <person name="Xiao L."/>
            <person name="Anderson O.D."/>
            <person name="Ouyang S."/>
            <person name="Liang Y."/>
            <person name="Zimin A.V."/>
            <person name="Pertea G."/>
            <person name="Qi P."/>
            <person name="Bennetzen J.L."/>
            <person name="Dai X."/>
            <person name="Dawson M.W."/>
            <person name="Muller H.G."/>
            <person name="Kugler K."/>
            <person name="Rivarola-Duarte L."/>
            <person name="Spannagl M."/>
            <person name="Mayer K.F.X."/>
            <person name="Lu F.H."/>
            <person name="Bevan M.W."/>
            <person name="Leroy P."/>
            <person name="Li P."/>
            <person name="You F.M."/>
            <person name="Sun Q."/>
            <person name="Liu Z."/>
            <person name="Lyons E."/>
            <person name="Wicker T."/>
            <person name="Salzberg S.L."/>
            <person name="Devos K.M."/>
            <person name="Dvorak J."/>
        </authorList>
    </citation>
    <scope>NUCLEOTIDE SEQUENCE [LARGE SCALE GENOMIC DNA]</scope>
    <source>
        <strain evidence="3">cv. AL8/78</strain>
    </source>
</reference>
<evidence type="ECO:0000259" key="2">
    <source>
        <dbReference type="PROSITE" id="PS50181"/>
    </source>
</evidence>
<dbReference type="InterPro" id="IPR055411">
    <property type="entry name" value="LRR_FXL15/At3g58940/PEG3-like"/>
</dbReference>
<keyword evidence="4" id="KW-1185">Reference proteome</keyword>
<proteinExistence type="predicted"/>
<dbReference type="Pfam" id="PF00646">
    <property type="entry name" value="F-box"/>
    <property type="match status" value="1"/>
</dbReference>
<dbReference type="Proteomes" id="UP000015105">
    <property type="component" value="Chromosome 4D"/>
</dbReference>
<protein>
    <recommendedName>
        <fullName evidence="2">F-box domain-containing protein</fullName>
    </recommendedName>
</protein>
<evidence type="ECO:0000313" key="4">
    <source>
        <dbReference type="Proteomes" id="UP000015105"/>
    </source>
</evidence>
<sequence length="593" mass="65479">SAQSQQISSAIAFQNPKSPNPRSRYRQRRPPASMDAGNPEHRCRCPHGPRCTRGPRHGGLAAAALDPRVRAFPMDAATQAMYREHGMDPVTLESDVTTAMTFLHYVLPSPPFVSSRAALSAAFLPPQDDGGGVDRISGLPEELLRNIVSRLPAKDGARTAALSCRWRRVWLSTPLVLVDADLLPAGCGSSLRVERAHAQRVESAITHILDAHPGPFRFVHLISCHMQETPGLLARWLQLLAVKGVRELMLVNRPWPLDMALPATFFGMATLTRLYLGTLAFPNTADLPRGVSFPHLRELGLLGMAIVNRDMDFVLARSPVLEILCIQANVLLKWLSLVSRSLRCVQIIEGIDLNIVVKNAPNLERVIIWTSSARDGLHRIVKIGHAPALSLLGYLEPARHLLEIGNTIIKAGTKPSPSTTVPSVKILSLRVCFGVRNDAKMLPSFLRCFPNVERLHLESNETDEPTGKVNNKFWHEAGDIECIQSHLKLMVFYAFRGERGELSFLKFVLESARMLTKLVIVFCKGSFASMDEANSKVKPLFDARWASRGCSLVLFESPLETGDDKWVLNFERGSDFSTTDPFACTAALQGCTV</sequence>
<name>A0A453HMU9_AEGTS</name>
<dbReference type="Gene3D" id="3.80.10.10">
    <property type="entry name" value="Ribonuclease Inhibitor"/>
    <property type="match status" value="1"/>
</dbReference>
<dbReference type="SUPFAM" id="SSF52047">
    <property type="entry name" value="RNI-like"/>
    <property type="match status" value="1"/>
</dbReference>
<dbReference type="Gramene" id="AET4Gv20242800.1">
    <property type="protein sequence ID" value="AET4Gv20242800.1"/>
    <property type="gene ID" value="AET4Gv20242800"/>
</dbReference>
<reference evidence="4" key="1">
    <citation type="journal article" date="2014" name="Science">
        <title>Ancient hybridizations among the ancestral genomes of bread wheat.</title>
        <authorList>
            <consortium name="International Wheat Genome Sequencing Consortium,"/>
            <person name="Marcussen T."/>
            <person name="Sandve S.R."/>
            <person name="Heier L."/>
            <person name="Spannagl M."/>
            <person name="Pfeifer M."/>
            <person name="Jakobsen K.S."/>
            <person name="Wulff B.B."/>
            <person name="Steuernagel B."/>
            <person name="Mayer K.F."/>
            <person name="Olsen O.A."/>
        </authorList>
    </citation>
    <scope>NUCLEOTIDE SEQUENCE [LARGE SCALE GENOMIC DNA]</scope>
    <source>
        <strain evidence="4">cv. AL8/78</strain>
    </source>
</reference>
<reference evidence="3" key="5">
    <citation type="journal article" date="2021" name="G3 (Bethesda)">
        <title>Aegilops tauschii genome assembly Aet v5.0 features greater sequence contiguity and improved annotation.</title>
        <authorList>
            <person name="Wang L."/>
            <person name="Zhu T."/>
            <person name="Rodriguez J.C."/>
            <person name="Deal K.R."/>
            <person name="Dubcovsky J."/>
            <person name="McGuire P.E."/>
            <person name="Lux T."/>
            <person name="Spannagl M."/>
            <person name="Mayer K.F.X."/>
            <person name="Baldrich P."/>
            <person name="Meyers B.C."/>
            <person name="Huo N."/>
            <person name="Gu Y.Q."/>
            <person name="Zhou H."/>
            <person name="Devos K.M."/>
            <person name="Bennetzen J.L."/>
            <person name="Unver T."/>
            <person name="Budak H."/>
            <person name="Gulick P.J."/>
            <person name="Galiba G."/>
            <person name="Kalapos B."/>
            <person name="Nelson D.R."/>
            <person name="Li P."/>
            <person name="You F.M."/>
            <person name="Luo M.C."/>
            <person name="Dvorak J."/>
        </authorList>
    </citation>
    <scope>NUCLEOTIDE SEQUENCE [LARGE SCALE GENOMIC DNA]</scope>
    <source>
        <strain evidence="3">cv. AL8/78</strain>
    </source>
</reference>
<dbReference type="Gene3D" id="1.20.1280.50">
    <property type="match status" value="1"/>
</dbReference>
<dbReference type="STRING" id="200361.A0A453HMU9"/>
<dbReference type="InterPro" id="IPR006566">
    <property type="entry name" value="FBD"/>
</dbReference>
<dbReference type="InterPro" id="IPR055302">
    <property type="entry name" value="F-box_dom-containing"/>
</dbReference>
<dbReference type="AlphaFoldDB" id="A0A453HMU9"/>